<evidence type="ECO:0000256" key="1">
    <source>
        <dbReference type="SAM" id="MobiDB-lite"/>
    </source>
</evidence>
<feature type="region of interest" description="Disordered" evidence="1">
    <location>
        <begin position="57"/>
        <end position="80"/>
    </location>
</feature>
<evidence type="ECO:0000313" key="3">
    <source>
        <dbReference type="Proteomes" id="UP000838412"/>
    </source>
</evidence>
<organism evidence="2 3">
    <name type="scientific">Branchiostoma lanceolatum</name>
    <name type="common">Common lancelet</name>
    <name type="synonym">Amphioxus lanceolatum</name>
    <dbReference type="NCBI Taxonomy" id="7740"/>
    <lineage>
        <taxon>Eukaryota</taxon>
        <taxon>Metazoa</taxon>
        <taxon>Chordata</taxon>
        <taxon>Cephalochordata</taxon>
        <taxon>Leptocardii</taxon>
        <taxon>Amphioxiformes</taxon>
        <taxon>Branchiostomatidae</taxon>
        <taxon>Branchiostoma</taxon>
    </lineage>
</organism>
<protein>
    <submittedName>
        <fullName evidence="2">Hypp8924 protein</fullName>
    </submittedName>
</protein>
<dbReference type="Proteomes" id="UP000838412">
    <property type="component" value="Chromosome 18"/>
</dbReference>
<sequence length="80" mass="8561">MGTQAQNSSQCSQTGSPSGAIRGYPTTEVYPGDGSRHDPTAQEFAAMESRSRRILKKMTAGLGPEAMPTEGDKRNSPKLF</sequence>
<feature type="compositionally biased region" description="Polar residues" evidence="1">
    <location>
        <begin position="1"/>
        <end position="17"/>
    </location>
</feature>
<keyword evidence="3" id="KW-1185">Reference proteome</keyword>
<feature type="region of interest" description="Disordered" evidence="1">
    <location>
        <begin position="1"/>
        <end position="41"/>
    </location>
</feature>
<evidence type="ECO:0000313" key="2">
    <source>
        <dbReference type="EMBL" id="CAH1250824.1"/>
    </source>
</evidence>
<accession>A0A8J9ZBU8</accession>
<dbReference type="EMBL" id="OV696703">
    <property type="protein sequence ID" value="CAH1250824.1"/>
    <property type="molecule type" value="Genomic_DNA"/>
</dbReference>
<reference evidence="2" key="1">
    <citation type="submission" date="2022-01" db="EMBL/GenBank/DDBJ databases">
        <authorList>
            <person name="Braso-Vives M."/>
        </authorList>
    </citation>
    <scope>NUCLEOTIDE SEQUENCE</scope>
</reference>
<name>A0A8J9ZBU8_BRALA</name>
<gene>
    <name evidence="2" type="primary">Hypp8924</name>
    <name evidence="2" type="ORF">BLAG_LOCUS11414</name>
</gene>
<feature type="compositionally biased region" description="Basic and acidic residues" evidence="1">
    <location>
        <begin position="70"/>
        <end position="80"/>
    </location>
</feature>
<proteinExistence type="predicted"/>
<dbReference type="AlphaFoldDB" id="A0A8J9ZBU8"/>